<evidence type="ECO:0000313" key="2">
    <source>
        <dbReference type="EMBL" id="MPC32385.1"/>
    </source>
</evidence>
<organism evidence="2 3">
    <name type="scientific">Portunus trituberculatus</name>
    <name type="common">Swimming crab</name>
    <name type="synonym">Neptunus trituberculatus</name>
    <dbReference type="NCBI Taxonomy" id="210409"/>
    <lineage>
        <taxon>Eukaryota</taxon>
        <taxon>Metazoa</taxon>
        <taxon>Ecdysozoa</taxon>
        <taxon>Arthropoda</taxon>
        <taxon>Crustacea</taxon>
        <taxon>Multicrustacea</taxon>
        <taxon>Malacostraca</taxon>
        <taxon>Eumalacostraca</taxon>
        <taxon>Eucarida</taxon>
        <taxon>Decapoda</taxon>
        <taxon>Pleocyemata</taxon>
        <taxon>Brachyura</taxon>
        <taxon>Eubrachyura</taxon>
        <taxon>Portunoidea</taxon>
        <taxon>Portunidae</taxon>
        <taxon>Portuninae</taxon>
        <taxon>Portunus</taxon>
    </lineage>
</organism>
<reference evidence="2 3" key="1">
    <citation type="submission" date="2019-05" db="EMBL/GenBank/DDBJ databases">
        <title>Another draft genome of Portunus trituberculatus and its Hox gene families provides insights of decapod evolution.</title>
        <authorList>
            <person name="Jeong J.-H."/>
            <person name="Song I."/>
            <person name="Kim S."/>
            <person name="Choi T."/>
            <person name="Kim D."/>
            <person name="Ryu S."/>
            <person name="Kim W."/>
        </authorList>
    </citation>
    <scope>NUCLEOTIDE SEQUENCE [LARGE SCALE GENOMIC DNA]</scope>
    <source>
        <tissue evidence="2">Muscle</tissue>
    </source>
</reference>
<sequence length="119" mass="13791">MGTIRQAAQKRDETTGRRQAPENGAGRRVWAVELAVQHREFRPLLKEEVNRPFLIVERPAAVDHLTTVGFQGIVLADLGKVEKLTKVFITRYDRELDQEMMLINDENVVWAKRHMINKQ</sequence>
<accession>A0A5B7EG70</accession>
<name>A0A5B7EG70_PORTR</name>
<dbReference type="Proteomes" id="UP000324222">
    <property type="component" value="Unassembled WGS sequence"/>
</dbReference>
<feature type="compositionally biased region" description="Basic and acidic residues" evidence="1">
    <location>
        <begin position="9"/>
        <end position="20"/>
    </location>
</feature>
<feature type="region of interest" description="Disordered" evidence="1">
    <location>
        <begin position="1"/>
        <end position="24"/>
    </location>
</feature>
<protein>
    <submittedName>
        <fullName evidence="2">Uncharacterized protein</fullName>
    </submittedName>
</protein>
<dbReference type="OrthoDB" id="7617354at2759"/>
<evidence type="ECO:0000256" key="1">
    <source>
        <dbReference type="SAM" id="MobiDB-lite"/>
    </source>
</evidence>
<comment type="caution">
    <text evidence="2">The sequence shown here is derived from an EMBL/GenBank/DDBJ whole genome shotgun (WGS) entry which is preliminary data.</text>
</comment>
<keyword evidence="3" id="KW-1185">Reference proteome</keyword>
<dbReference type="EMBL" id="VSRR010002616">
    <property type="protein sequence ID" value="MPC32385.1"/>
    <property type="molecule type" value="Genomic_DNA"/>
</dbReference>
<evidence type="ECO:0000313" key="3">
    <source>
        <dbReference type="Proteomes" id="UP000324222"/>
    </source>
</evidence>
<proteinExistence type="predicted"/>
<gene>
    <name evidence="2" type="ORF">E2C01_025695</name>
</gene>
<dbReference type="AlphaFoldDB" id="A0A5B7EG70"/>